<name>A0A078I8J5_BRANA</name>
<sequence length="32" mass="3743">MKLSKSFLKEKLFPDFLTSLRLSEDFSDMDAC</sequence>
<reference evidence="1 2" key="1">
    <citation type="journal article" date="2014" name="Science">
        <title>Plant genetics. Early allopolyploid evolution in the post-Neolithic Brassica napus oilseed genome.</title>
        <authorList>
            <person name="Chalhoub B."/>
            <person name="Denoeud F."/>
            <person name="Liu S."/>
            <person name="Parkin I.A."/>
            <person name="Tang H."/>
            <person name="Wang X."/>
            <person name="Chiquet J."/>
            <person name="Belcram H."/>
            <person name="Tong C."/>
            <person name="Samans B."/>
            <person name="Correa M."/>
            <person name="Da Silva C."/>
            <person name="Just J."/>
            <person name="Falentin C."/>
            <person name="Koh C.S."/>
            <person name="Le Clainche I."/>
            <person name="Bernard M."/>
            <person name="Bento P."/>
            <person name="Noel B."/>
            <person name="Labadie K."/>
            <person name="Alberti A."/>
            <person name="Charles M."/>
            <person name="Arnaud D."/>
            <person name="Guo H."/>
            <person name="Daviaud C."/>
            <person name="Alamery S."/>
            <person name="Jabbari K."/>
            <person name="Zhao M."/>
            <person name="Edger P.P."/>
            <person name="Chelaifa H."/>
            <person name="Tack D."/>
            <person name="Lassalle G."/>
            <person name="Mestiri I."/>
            <person name="Schnel N."/>
            <person name="Le Paslier M.C."/>
            <person name="Fan G."/>
            <person name="Renault V."/>
            <person name="Bayer P.E."/>
            <person name="Golicz A.A."/>
            <person name="Manoli S."/>
            <person name="Lee T.H."/>
            <person name="Thi V.H."/>
            <person name="Chalabi S."/>
            <person name="Hu Q."/>
            <person name="Fan C."/>
            <person name="Tollenaere R."/>
            <person name="Lu Y."/>
            <person name="Battail C."/>
            <person name="Shen J."/>
            <person name="Sidebottom C.H."/>
            <person name="Wang X."/>
            <person name="Canaguier A."/>
            <person name="Chauveau A."/>
            <person name="Berard A."/>
            <person name="Deniot G."/>
            <person name="Guan M."/>
            <person name="Liu Z."/>
            <person name="Sun F."/>
            <person name="Lim Y.P."/>
            <person name="Lyons E."/>
            <person name="Town C.D."/>
            <person name="Bancroft I."/>
            <person name="Wang X."/>
            <person name="Meng J."/>
            <person name="Ma J."/>
            <person name="Pires J.C."/>
            <person name="King G.J."/>
            <person name="Brunel D."/>
            <person name="Delourme R."/>
            <person name="Renard M."/>
            <person name="Aury J.M."/>
            <person name="Adams K.L."/>
            <person name="Batley J."/>
            <person name="Snowdon R.J."/>
            <person name="Tost J."/>
            <person name="Edwards D."/>
            <person name="Zhou Y."/>
            <person name="Hua W."/>
            <person name="Sharpe A.G."/>
            <person name="Paterson A.H."/>
            <person name="Guan C."/>
            <person name="Wincker P."/>
        </authorList>
    </citation>
    <scope>NUCLEOTIDE SEQUENCE [LARGE SCALE GENOMIC DNA]</scope>
    <source>
        <strain evidence="2">cv. Darmor-bzh</strain>
    </source>
</reference>
<dbReference type="AlphaFoldDB" id="A0A078I8J5"/>
<evidence type="ECO:0000313" key="1">
    <source>
        <dbReference type="EMBL" id="CDY45729.1"/>
    </source>
</evidence>
<proteinExistence type="predicted"/>
<dbReference type="Gramene" id="CDY45729">
    <property type="protein sequence ID" value="CDY45729"/>
    <property type="gene ID" value="GSBRNA2T00082546001"/>
</dbReference>
<dbReference type="EMBL" id="LK032634">
    <property type="protein sequence ID" value="CDY45729.1"/>
    <property type="molecule type" value="Genomic_DNA"/>
</dbReference>
<keyword evidence="2" id="KW-1185">Reference proteome</keyword>
<protein>
    <submittedName>
        <fullName evidence="1">BnaC02g35310D protein</fullName>
    </submittedName>
</protein>
<accession>A0A078I8J5</accession>
<dbReference type="PaxDb" id="3708-A0A078I8J5"/>
<organism evidence="1 2">
    <name type="scientific">Brassica napus</name>
    <name type="common">Rape</name>
    <dbReference type="NCBI Taxonomy" id="3708"/>
    <lineage>
        <taxon>Eukaryota</taxon>
        <taxon>Viridiplantae</taxon>
        <taxon>Streptophyta</taxon>
        <taxon>Embryophyta</taxon>
        <taxon>Tracheophyta</taxon>
        <taxon>Spermatophyta</taxon>
        <taxon>Magnoliopsida</taxon>
        <taxon>eudicotyledons</taxon>
        <taxon>Gunneridae</taxon>
        <taxon>Pentapetalae</taxon>
        <taxon>rosids</taxon>
        <taxon>malvids</taxon>
        <taxon>Brassicales</taxon>
        <taxon>Brassicaceae</taxon>
        <taxon>Brassiceae</taxon>
        <taxon>Brassica</taxon>
    </lineage>
</organism>
<evidence type="ECO:0000313" key="2">
    <source>
        <dbReference type="Proteomes" id="UP000028999"/>
    </source>
</evidence>
<dbReference type="Proteomes" id="UP000028999">
    <property type="component" value="Unassembled WGS sequence"/>
</dbReference>
<gene>
    <name evidence="1" type="primary">BnaC02g35310D</name>
    <name evidence="1" type="ORF">GSBRNA2T00082546001</name>
</gene>
<feature type="non-terminal residue" evidence="1">
    <location>
        <position position="32"/>
    </location>
</feature>